<dbReference type="AlphaFoldDB" id="A0A2H3TBH0"/>
<evidence type="ECO:0000313" key="2">
    <source>
        <dbReference type="EMBL" id="SCO86108.1"/>
    </source>
</evidence>
<accession>A0A2H3TBH0</accession>
<proteinExistence type="predicted"/>
<gene>
    <name evidence="2" type="ORF">FRV6_10235</name>
</gene>
<reference evidence="3" key="1">
    <citation type="submission" date="2016-09" db="EMBL/GenBank/DDBJ databases">
        <authorList>
            <person name="Guldener U."/>
        </authorList>
    </citation>
    <scope>NUCLEOTIDE SEQUENCE [LARGE SCALE GENOMIC DNA]</scope>
    <source>
        <strain evidence="3">V64-1</strain>
    </source>
</reference>
<organism evidence="2 3">
    <name type="scientific">Fusarium oxysporum</name>
    <name type="common">Fusarium vascular wilt</name>
    <dbReference type="NCBI Taxonomy" id="5507"/>
    <lineage>
        <taxon>Eukaryota</taxon>
        <taxon>Fungi</taxon>
        <taxon>Dikarya</taxon>
        <taxon>Ascomycota</taxon>
        <taxon>Pezizomycotina</taxon>
        <taxon>Sordariomycetes</taxon>
        <taxon>Hypocreomycetidae</taxon>
        <taxon>Hypocreales</taxon>
        <taxon>Nectriaceae</taxon>
        <taxon>Fusarium</taxon>
        <taxon>Fusarium oxysporum species complex</taxon>
    </lineage>
</organism>
<evidence type="ECO:0000256" key="1">
    <source>
        <dbReference type="SAM" id="MobiDB-lite"/>
    </source>
</evidence>
<dbReference type="OrthoDB" id="5106481at2759"/>
<sequence length="208" mass="22905">MAKATAQGTQLHFKYQSKLFRVRPLASALAAAPQGQPVMTPAVELVTQIGAANGPTLQWTENYQASGDIGMPKPVVYDVSLVPKSNIVSSKGENASDASSLPRRRSRLSGEDRHSIQNGSSFLGRFFASETRSAQDLNYAERKKLPCEYELETEIWSELITIQSVFIYGSVEDMENCTGRTLSAVAQPLEYQVLSPKDHHSDLDNQKI</sequence>
<protein>
    <submittedName>
        <fullName evidence="2">Uncharacterized protein</fullName>
    </submittedName>
</protein>
<dbReference type="Proteomes" id="UP000219369">
    <property type="component" value="Unassembled WGS sequence"/>
</dbReference>
<name>A0A2H3TBH0_FUSOX</name>
<evidence type="ECO:0000313" key="3">
    <source>
        <dbReference type="Proteomes" id="UP000219369"/>
    </source>
</evidence>
<dbReference type="EMBL" id="FMJY01000005">
    <property type="protein sequence ID" value="SCO86108.1"/>
    <property type="molecule type" value="Genomic_DNA"/>
</dbReference>
<feature type="region of interest" description="Disordered" evidence="1">
    <location>
        <begin position="90"/>
        <end position="116"/>
    </location>
</feature>